<evidence type="ECO:0000313" key="3">
    <source>
        <dbReference type="Proteomes" id="UP000789375"/>
    </source>
</evidence>
<feature type="non-terminal residue" evidence="2">
    <location>
        <position position="1"/>
    </location>
</feature>
<comment type="caution">
    <text evidence="2">The sequence shown here is derived from an EMBL/GenBank/DDBJ whole genome shotgun (WGS) entry which is preliminary data.</text>
</comment>
<keyword evidence="3" id="KW-1185">Reference proteome</keyword>
<accession>A0A9N8ZGW0</accession>
<evidence type="ECO:0000313" key="2">
    <source>
        <dbReference type="EMBL" id="CAG8492993.1"/>
    </source>
</evidence>
<feature type="region of interest" description="Disordered" evidence="1">
    <location>
        <begin position="216"/>
        <end position="251"/>
    </location>
</feature>
<gene>
    <name evidence="2" type="ORF">FMOSSE_LOCUS3634</name>
</gene>
<protein>
    <submittedName>
        <fullName evidence="2">6847_t:CDS:1</fullName>
    </submittedName>
</protein>
<evidence type="ECO:0000256" key="1">
    <source>
        <dbReference type="SAM" id="MobiDB-lite"/>
    </source>
</evidence>
<organism evidence="2 3">
    <name type="scientific">Funneliformis mosseae</name>
    <name type="common">Endomycorrhizal fungus</name>
    <name type="synonym">Glomus mosseae</name>
    <dbReference type="NCBI Taxonomy" id="27381"/>
    <lineage>
        <taxon>Eukaryota</taxon>
        <taxon>Fungi</taxon>
        <taxon>Fungi incertae sedis</taxon>
        <taxon>Mucoromycota</taxon>
        <taxon>Glomeromycotina</taxon>
        <taxon>Glomeromycetes</taxon>
        <taxon>Glomerales</taxon>
        <taxon>Glomeraceae</taxon>
        <taxon>Funneliformis</taxon>
    </lineage>
</organism>
<sequence length="251" mass="27806">QGINNRIKGHSKRGMKKIRAQHRNYGNVAIVNEFNTSKICPYCFSKVVLHHACRNINGKERTVRLHGAVECVHPRCPARKLNYTTRGRDANASANIALSGASIILAADRRPLPPFRRNSSNQTRYNLVKELSLVATPELVPRDFIRFFTVIVSKDSKTSEIDSSGDISGVDGGTVTVLFDNFDSPIVLSTVNALPHPGYPIAESYPIASYPIAERSESNPESYPIAERSDCRYPDSNTKQTASYPIAERTC</sequence>
<reference evidence="2" key="1">
    <citation type="submission" date="2021-06" db="EMBL/GenBank/DDBJ databases">
        <authorList>
            <person name="Kallberg Y."/>
            <person name="Tangrot J."/>
            <person name="Rosling A."/>
        </authorList>
    </citation>
    <scope>NUCLEOTIDE SEQUENCE</scope>
    <source>
        <strain evidence="2">87-6 pot B 2015</strain>
    </source>
</reference>
<proteinExistence type="predicted"/>
<dbReference type="Proteomes" id="UP000789375">
    <property type="component" value="Unassembled WGS sequence"/>
</dbReference>
<dbReference type="EMBL" id="CAJVPP010000553">
    <property type="protein sequence ID" value="CAG8492993.1"/>
    <property type="molecule type" value="Genomic_DNA"/>
</dbReference>
<dbReference type="AlphaFoldDB" id="A0A9N8ZGW0"/>
<name>A0A9N8ZGW0_FUNMO</name>